<reference evidence="12 13" key="1">
    <citation type="journal article" date="2014" name="Int. J. Syst. Evol. Microbiol.">
        <title>Solimonas terrae sp. nov., isolated from soil.</title>
        <authorList>
            <person name="Kim S.J."/>
            <person name="Moon J.Y."/>
            <person name="Weon H.Y."/>
            <person name="Ahn J.H."/>
            <person name="Chen W.M."/>
            <person name="Kwon S.W."/>
        </authorList>
    </citation>
    <scope>NUCLEOTIDE SEQUENCE [LARGE SCALE GENOMIC DNA]</scope>
    <source>
        <strain evidence="12 13">KIS83-12</strain>
    </source>
</reference>
<evidence type="ECO:0000256" key="6">
    <source>
        <dbReference type="ARBA" id="ARBA00023316"/>
    </source>
</evidence>
<dbReference type="InterPro" id="IPR001967">
    <property type="entry name" value="Peptidase_S11_N"/>
</dbReference>
<comment type="similarity">
    <text evidence="1 9">Belongs to the peptidase S11 family.</text>
</comment>
<evidence type="ECO:0000256" key="9">
    <source>
        <dbReference type="RuleBase" id="RU004016"/>
    </source>
</evidence>
<protein>
    <submittedName>
        <fullName evidence="12">D-alanyl-D-alanine carboxypeptidase</fullName>
    </submittedName>
</protein>
<evidence type="ECO:0000313" key="13">
    <source>
        <dbReference type="Proteomes" id="UP000472676"/>
    </source>
</evidence>
<dbReference type="GO" id="GO:0009252">
    <property type="term" value="P:peptidoglycan biosynthetic process"/>
    <property type="evidence" value="ECO:0007669"/>
    <property type="project" value="UniProtKB-KW"/>
</dbReference>
<feature type="active site" description="Acyl-ester intermediate" evidence="7">
    <location>
        <position position="60"/>
    </location>
</feature>
<dbReference type="GO" id="GO:0009002">
    <property type="term" value="F:serine-type D-Ala-D-Ala carboxypeptidase activity"/>
    <property type="evidence" value="ECO:0007669"/>
    <property type="project" value="InterPro"/>
</dbReference>
<keyword evidence="13" id="KW-1185">Reference proteome</keyword>
<dbReference type="InterPro" id="IPR018044">
    <property type="entry name" value="Peptidase_S11"/>
</dbReference>
<organism evidence="12 13">
    <name type="scientific">Solimonas terrae</name>
    <dbReference type="NCBI Taxonomy" id="1396819"/>
    <lineage>
        <taxon>Bacteria</taxon>
        <taxon>Pseudomonadati</taxon>
        <taxon>Pseudomonadota</taxon>
        <taxon>Gammaproteobacteria</taxon>
        <taxon>Nevskiales</taxon>
        <taxon>Nevskiaceae</taxon>
        <taxon>Solimonas</taxon>
    </lineage>
</organism>
<evidence type="ECO:0000256" key="3">
    <source>
        <dbReference type="ARBA" id="ARBA00022801"/>
    </source>
</evidence>
<dbReference type="Gene3D" id="3.40.710.10">
    <property type="entry name" value="DD-peptidase/beta-lactamase superfamily"/>
    <property type="match status" value="1"/>
</dbReference>
<keyword evidence="2 10" id="KW-0732">Signal</keyword>
<keyword evidence="12" id="KW-0645">Protease</keyword>
<keyword evidence="12" id="KW-0121">Carboxypeptidase</keyword>
<name>A0A6M2BSA5_9GAMM</name>
<accession>A0A6M2BSA5</accession>
<dbReference type="PRINTS" id="PR00725">
    <property type="entry name" value="DADACBPTASE1"/>
</dbReference>
<feature type="domain" description="Peptidase S11 D-alanyl-D-alanine carboxypeptidase A N-terminal" evidence="11">
    <location>
        <begin position="44"/>
        <end position="254"/>
    </location>
</feature>
<dbReference type="SUPFAM" id="SSF56601">
    <property type="entry name" value="beta-lactamase/transpeptidase-like"/>
    <property type="match status" value="1"/>
</dbReference>
<dbReference type="GO" id="GO:0008360">
    <property type="term" value="P:regulation of cell shape"/>
    <property type="evidence" value="ECO:0007669"/>
    <property type="project" value="UniProtKB-KW"/>
</dbReference>
<comment type="caution">
    <text evidence="12">The sequence shown here is derived from an EMBL/GenBank/DDBJ whole genome shotgun (WGS) entry which is preliminary data.</text>
</comment>
<feature type="active site" evidence="7">
    <location>
        <position position="116"/>
    </location>
</feature>
<evidence type="ECO:0000256" key="10">
    <source>
        <dbReference type="SAM" id="SignalP"/>
    </source>
</evidence>
<keyword evidence="6" id="KW-0961">Cell wall biogenesis/degradation</keyword>
<evidence type="ECO:0000313" key="12">
    <source>
        <dbReference type="EMBL" id="NGY05234.1"/>
    </source>
</evidence>
<feature type="signal peptide" evidence="10">
    <location>
        <begin position="1"/>
        <end position="23"/>
    </location>
</feature>
<feature type="active site" description="Proton acceptor" evidence="7">
    <location>
        <position position="63"/>
    </location>
</feature>
<sequence>MTNRRRGCVVAVAALMLSLSAAAAAPVADRYPGLAAAHLLMRDDAVVSAHAADTRRPMASLTKLMTALLAVESGRDDGEAVTVTAAAARETGTRLGLSAGQRLRFGDLLAATLIGSDNDACHALADALAGSEAAFVARMNARARELGLVHTHYENACGHDASAHVSTARELAALALVAIQQPRILVRTSQPEAAITTLDATPRTFRFGNHNELIGRYPGAIGIKSGTTPAAGRCLVAYAQRDGHAALLVLLDARERWWTATRLLDDALGGNVP</sequence>
<dbReference type="PANTHER" id="PTHR21581">
    <property type="entry name" value="D-ALANYL-D-ALANINE CARBOXYPEPTIDASE"/>
    <property type="match status" value="1"/>
</dbReference>
<evidence type="ECO:0000256" key="2">
    <source>
        <dbReference type="ARBA" id="ARBA00022729"/>
    </source>
</evidence>
<keyword evidence="4" id="KW-0133">Cell shape</keyword>
<evidence type="ECO:0000256" key="7">
    <source>
        <dbReference type="PIRSR" id="PIRSR618044-1"/>
    </source>
</evidence>
<dbReference type="GO" id="GO:0006508">
    <property type="term" value="P:proteolysis"/>
    <property type="evidence" value="ECO:0007669"/>
    <property type="project" value="InterPro"/>
</dbReference>
<dbReference type="AlphaFoldDB" id="A0A6M2BSA5"/>
<feature type="binding site" evidence="8">
    <location>
        <position position="224"/>
    </location>
    <ligand>
        <name>substrate</name>
    </ligand>
</feature>
<evidence type="ECO:0000256" key="8">
    <source>
        <dbReference type="PIRSR" id="PIRSR618044-2"/>
    </source>
</evidence>
<evidence type="ECO:0000256" key="5">
    <source>
        <dbReference type="ARBA" id="ARBA00022984"/>
    </source>
</evidence>
<evidence type="ECO:0000259" key="11">
    <source>
        <dbReference type="Pfam" id="PF00768"/>
    </source>
</evidence>
<dbReference type="GO" id="GO:0071555">
    <property type="term" value="P:cell wall organization"/>
    <property type="evidence" value="ECO:0007669"/>
    <property type="project" value="UniProtKB-KW"/>
</dbReference>
<dbReference type="EMBL" id="JAAMOW010000005">
    <property type="protein sequence ID" value="NGY05234.1"/>
    <property type="molecule type" value="Genomic_DNA"/>
</dbReference>
<keyword evidence="5" id="KW-0573">Peptidoglycan synthesis</keyword>
<dbReference type="Pfam" id="PF00768">
    <property type="entry name" value="Peptidase_S11"/>
    <property type="match status" value="1"/>
</dbReference>
<proteinExistence type="inferred from homology"/>
<feature type="chain" id="PRO_5026986466" evidence="10">
    <location>
        <begin position="24"/>
        <end position="273"/>
    </location>
</feature>
<evidence type="ECO:0000256" key="1">
    <source>
        <dbReference type="ARBA" id="ARBA00007164"/>
    </source>
</evidence>
<keyword evidence="3" id="KW-0378">Hydrolase</keyword>
<dbReference type="RefSeq" id="WP_166256235.1">
    <property type="nucleotide sequence ID" value="NZ_JAAMOW010000005.1"/>
</dbReference>
<gene>
    <name evidence="12" type="ORF">G7Y85_10675</name>
</gene>
<dbReference type="Proteomes" id="UP000472676">
    <property type="component" value="Unassembled WGS sequence"/>
</dbReference>
<dbReference type="PANTHER" id="PTHR21581:SF6">
    <property type="entry name" value="TRAFFICKING PROTEIN PARTICLE COMPLEX SUBUNIT 12"/>
    <property type="match status" value="1"/>
</dbReference>
<dbReference type="InterPro" id="IPR012338">
    <property type="entry name" value="Beta-lactam/transpept-like"/>
</dbReference>
<evidence type="ECO:0000256" key="4">
    <source>
        <dbReference type="ARBA" id="ARBA00022960"/>
    </source>
</evidence>